<dbReference type="AlphaFoldDB" id="A0A401NXQ8"/>
<keyword evidence="2" id="KW-1185">Reference proteome</keyword>
<dbReference type="EMBL" id="BFAA01005586">
    <property type="protein sequence ID" value="GCB65668.1"/>
    <property type="molecule type" value="Genomic_DNA"/>
</dbReference>
<gene>
    <name evidence="1" type="ORF">scyTo_0011900</name>
</gene>
<protein>
    <recommendedName>
        <fullName evidence="3">Reverse transcriptase domain-containing protein</fullName>
    </recommendedName>
</protein>
<proteinExistence type="predicted"/>
<comment type="caution">
    <text evidence="1">The sequence shown here is derived from an EMBL/GenBank/DDBJ whole genome shotgun (WGS) entry which is preliminary data.</text>
</comment>
<reference evidence="1 2" key="1">
    <citation type="journal article" date="2018" name="Nat. Ecol. Evol.">
        <title>Shark genomes provide insights into elasmobranch evolution and the origin of vertebrates.</title>
        <authorList>
            <person name="Hara Y"/>
            <person name="Yamaguchi K"/>
            <person name="Onimaru K"/>
            <person name="Kadota M"/>
            <person name="Koyanagi M"/>
            <person name="Keeley SD"/>
            <person name="Tatsumi K"/>
            <person name="Tanaka K"/>
            <person name="Motone F"/>
            <person name="Kageyama Y"/>
            <person name="Nozu R"/>
            <person name="Adachi N"/>
            <person name="Nishimura O"/>
            <person name="Nakagawa R"/>
            <person name="Tanegashima C"/>
            <person name="Kiyatake I"/>
            <person name="Matsumoto R"/>
            <person name="Murakumo K"/>
            <person name="Nishida K"/>
            <person name="Terakita A"/>
            <person name="Kuratani S"/>
            <person name="Sato K"/>
            <person name="Hyodo S Kuraku.S."/>
        </authorList>
    </citation>
    <scope>NUCLEOTIDE SEQUENCE [LARGE SCALE GENOMIC DNA]</scope>
</reference>
<evidence type="ECO:0000313" key="2">
    <source>
        <dbReference type="Proteomes" id="UP000288216"/>
    </source>
</evidence>
<evidence type="ECO:0000313" key="1">
    <source>
        <dbReference type="EMBL" id="GCB65668.1"/>
    </source>
</evidence>
<sequence length="106" mass="12054">MKGGRAPPDVTEAEMMQQAMKYYVEGKTNAMFEMIPVVTDLEPHQIETPVCVGPVTQALLMHYMALGNHLREMPEADSLIIEYVDDFLITSKTEEQYETDVKMLLD</sequence>
<evidence type="ECO:0008006" key="3">
    <source>
        <dbReference type="Google" id="ProtNLM"/>
    </source>
</evidence>
<organism evidence="1 2">
    <name type="scientific">Scyliorhinus torazame</name>
    <name type="common">Cloudy catshark</name>
    <name type="synonym">Catulus torazame</name>
    <dbReference type="NCBI Taxonomy" id="75743"/>
    <lineage>
        <taxon>Eukaryota</taxon>
        <taxon>Metazoa</taxon>
        <taxon>Chordata</taxon>
        <taxon>Craniata</taxon>
        <taxon>Vertebrata</taxon>
        <taxon>Chondrichthyes</taxon>
        <taxon>Elasmobranchii</taxon>
        <taxon>Galeomorphii</taxon>
        <taxon>Galeoidea</taxon>
        <taxon>Carcharhiniformes</taxon>
        <taxon>Scyliorhinidae</taxon>
        <taxon>Scyliorhinus</taxon>
    </lineage>
</organism>
<name>A0A401NXQ8_SCYTO</name>
<dbReference type="Proteomes" id="UP000288216">
    <property type="component" value="Unassembled WGS sequence"/>
</dbReference>
<accession>A0A401NXQ8</accession>